<proteinExistence type="predicted"/>
<dbReference type="OrthoDB" id="8916725at2759"/>
<dbReference type="AlphaFoldDB" id="A0A3N0XFW7"/>
<dbReference type="InterPro" id="IPR031670">
    <property type="entry name" value="DUF4712"/>
</dbReference>
<dbReference type="Pfam" id="PF15830">
    <property type="entry name" value="DUF4712"/>
    <property type="match status" value="2"/>
</dbReference>
<sequence>MSTKLRKCRRGLAAALDQAAEDSSSSPNSVSSHNYSLVRISQNDTYVFDHWTERPDFMCFRCICCFITDKCAPAVLIICLPLIIRPFSINRKEDFLCCTRSAILQDLHGLLDIQTLEDLVAKLEFENELNRVCSRSLQSKNPESSFNQEESANSDMEEGSTDRWAHDSKEEYSFLLDTILEIERDNDFTADCDVSSLELDLQSSP</sequence>
<accession>A0A3N0XFW7</accession>
<dbReference type="PANTHER" id="PTHR36680">
    <property type="entry name" value="HYPOTHETICAL LOC498675"/>
    <property type="match status" value="1"/>
</dbReference>
<organism evidence="2 3">
    <name type="scientific">Anabarilius grahami</name>
    <name type="common">Kanglang fish</name>
    <name type="synonym">Barilius grahami</name>
    <dbReference type="NCBI Taxonomy" id="495550"/>
    <lineage>
        <taxon>Eukaryota</taxon>
        <taxon>Metazoa</taxon>
        <taxon>Chordata</taxon>
        <taxon>Craniata</taxon>
        <taxon>Vertebrata</taxon>
        <taxon>Euteleostomi</taxon>
        <taxon>Actinopterygii</taxon>
        <taxon>Neopterygii</taxon>
        <taxon>Teleostei</taxon>
        <taxon>Ostariophysi</taxon>
        <taxon>Cypriniformes</taxon>
        <taxon>Xenocyprididae</taxon>
        <taxon>Xenocypridinae</taxon>
        <taxon>Xenocypridinae incertae sedis</taxon>
        <taxon>Anabarilius</taxon>
    </lineage>
</organism>
<reference evidence="2 3" key="1">
    <citation type="submission" date="2018-10" db="EMBL/GenBank/DDBJ databases">
        <title>Genome assembly for a Yunnan-Guizhou Plateau 3E fish, Anabarilius grahami (Regan), and its evolutionary and genetic applications.</title>
        <authorList>
            <person name="Jiang W."/>
        </authorList>
    </citation>
    <scope>NUCLEOTIDE SEQUENCE [LARGE SCALE GENOMIC DNA]</scope>
    <source>
        <strain evidence="2">AG-KIZ</strain>
        <tissue evidence="2">Muscle</tissue>
    </source>
</reference>
<evidence type="ECO:0000313" key="3">
    <source>
        <dbReference type="Proteomes" id="UP000281406"/>
    </source>
</evidence>
<keyword evidence="3" id="KW-1185">Reference proteome</keyword>
<name>A0A3N0XFW7_ANAGA</name>
<comment type="caution">
    <text evidence="2">The sequence shown here is derived from an EMBL/GenBank/DDBJ whole genome shotgun (WGS) entry which is preliminary data.</text>
</comment>
<gene>
    <name evidence="2" type="ORF">DPX16_12400</name>
</gene>
<feature type="region of interest" description="Disordered" evidence="1">
    <location>
        <begin position="139"/>
        <end position="165"/>
    </location>
</feature>
<dbReference type="EMBL" id="RJVU01075544">
    <property type="protein sequence ID" value="ROI16282.1"/>
    <property type="molecule type" value="Genomic_DNA"/>
</dbReference>
<evidence type="ECO:0000256" key="1">
    <source>
        <dbReference type="SAM" id="MobiDB-lite"/>
    </source>
</evidence>
<protein>
    <submittedName>
        <fullName evidence="2">Uncharacterized protein</fullName>
    </submittedName>
</protein>
<dbReference type="PANTHER" id="PTHR36680:SF1">
    <property type="entry name" value="HYPOTHETICAL LOC498675"/>
    <property type="match status" value="1"/>
</dbReference>
<evidence type="ECO:0000313" key="2">
    <source>
        <dbReference type="EMBL" id="ROI16282.1"/>
    </source>
</evidence>
<feature type="compositionally biased region" description="Polar residues" evidence="1">
    <location>
        <begin position="139"/>
        <end position="154"/>
    </location>
</feature>
<dbReference type="Proteomes" id="UP000281406">
    <property type="component" value="Unassembled WGS sequence"/>
</dbReference>